<reference evidence="4" key="1">
    <citation type="submission" date="2019-04" db="EMBL/GenBank/DDBJ databases">
        <title>Whole genome sequencing of cave bacteria.</title>
        <authorList>
            <person name="Gan H.M."/>
            <person name="Barton H."/>
            <person name="Savka M.A."/>
        </authorList>
    </citation>
    <scope>NUCLEOTIDE SEQUENCE [LARGE SCALE GENOMIC DNA]</scope>
    <source>
        <strain evidence="4">LC387</strain>
    </source>
</reference>
<dbReference type="PANTHER" id="PTHR43861:SF1">
    <property type="entry name" value="TRANS-ACONITATE 2-METHYLTRANSFERASE"/>
    <property type="match status" value="1"/>
</dbReference>
<dbReference type="PANTHER" id="PTHR43861">
    <property type="entry name" value="TRANS-ACONITATE 2-METHYLTRANSFERASE-RELATED"/>
    <property type="match status" value="1"/>
</dbReference>
<dbReference type="EMBL" id="LBIA02000001">
    <property type="protein sequence ID" value="TKT73499.1"/>
    <property type="molecule type" value="Genomic_DNA"/>
</dbReference>
<evidence type="ECO:0000256" key="2">
    <source>
        <dbReference type="ARBA" id="ARBA00022679"/>
    </source>
</evidence>
<sequence>MTQSAIDDRNADQIAYWNGPAGRHWTDRQQLQDVVLGPVSEVLIDRADVKAGETVIDVGCGCGATSFDLLKKVGPAGRVIGVDISEPMLGRARELAPAGGRVEFVLADATAYPFAPESAGVLFSRFGVMFFAHPSDSFANMRKALRPNGRLAFACWRTPRDNPWMMLGLQEAYKHVPKLPEMKPDDPGPFSFASEDRVRRILDEAGFTNIEMERIDLSLDIATGRGLEAAIETTLAIGPTSRALENQPPDKVEATTQSLRTALAAHQKGDTVPLGGSIWIVTAANGR</sequence>
<keyword evidence="1 4" id="KW-0489">Methyltransferase</keyword>
<dbReference type="GO" id="GO:0008168">
    <property type="term" value="F:methyltransferase activity"/>
    <property type="evidence" value="ECO:0007669"/>
    <property type="project" value="UniProtKB-KW"/>
</dbReference>
<dbReference type="RefSeq" id="WP_046830016.1">
    <property type="nucleotide sequence ID" value="NZ_LBIA02000001.1"/>
</dbReference>
<evidence type="ECO:0000313" key="4">
    <source>
        <dbReference type="EMBL" id="TKT73499.1"/>
    </source>
</evidence>
<accession>A0A4U6BS88</accession>
<dbReference type="InterPro" id="IPR041698">
    <property type="entry name" value="Methyltransf_25"/>
</dbReference>
<dbReference type="GO" id="GO:0032259">
    <property type="term" value="P:methylation"/>
    <property type="evidence" value="ECO:0007669"/>
    <property type="project" value="UniProtKB-KW"/>
</dbReference>
<name>A0A4U6BS88_9BRAD</name>
<proteinExistence type="predicted"/>
<evidence type="ECO:0000313" key="5">
    <source>
        <dbReference type="Proteomes" id="UP000034832"/>
    </source>
</evidence>
<dbReference type="InterPro" id="IPR029063">
    <property type="entry name" value="SAM-dependent_MTases_sf"/>
</dbReference>
<keyword evidence="5" id="KW-1185">Reference proteome</keyword>
<dbReference type="AlphaFoldDB" id="A0A4U6BS88"/>
<dbReference type="STRING" id="211460.YH63_19645"/>
<dbReference type="Pfam" id="PF13649">
    <property type="entry name" value="Methyltransf_25"/>
    <property type="match status" value="1"/>
</dbReference>
<dbReference type="SUPFAM" id="SSF53335">
    <property type="entry name" value="S-adenosyl-L-methionine-dependent methyltransferases"/>
    <property type="match status" value="1"/>
</dbReference>
<organism evidence="4 5">
    <name type="scientific">Afipia massiliensis</name>
    <dbReference type="NCBI Taxonomy" id="211460"/>
    <lineage>
        <taxon>Bacteria</taxon>
        <taxon>Pseudomonadati</taxon>
        <taxon>Pseudomonadota</taxon>
        <taxon>Alphaproteobacteria</taxon>
        <taxon>Hyphomicrobiales</taxon>
        <taxon>Nitrobacteraceae</taxon>
        <taxon>Afipia</taxon>
    </lineage>
</organism>
<dbReference type="CDD" id="cd02440">
    <property type="entry name" value="AdoMet_MTases"/>
    <property type="match status" value="1"/>
</dbReference>
<evidence type="ECO:0000259" key="3">
    <source>
        <dbReference type="Pfam" id="PF13649"/>
    </source>
</evidence>
<evidence type="ECO:0000256" key="1">
    <source>
        <dbReference type="ARBA" id="ARBA00022603"/>
    </source>
</evidence>
<comment type="caution">
    <text evidence="4">The sequence shown here is derived from an EMBL/GenBank/DDBJ whole genome shotgun (WGS) entry which is preliminary data.</text>
</comment>
<protein>
    <submittedName>
        <fullName evidence="4">Class I SAM-dependent methyltransferase</fullName>
    </submittedName>
</protein>
<gene>
    <name evidence="4" type="ORF">YH63_019870</name>
</gene>
<dbReference type="OrthoDB" id="9777638at2"/>
<dbReference type="Gene3D" id="3.40.50.150">
    <property type="entry name" value="Vaccinia Virus protein VP39"/>
    <property type="match status" value="1"/>
</dbReference>
<keyword evidence="2" id="KW-0808">Transferase</keyword>
<feature type="domain" description="Methyltransferase" evidence="3">
    <location>
        <begin position="55"/>
        <end position="149"/>
    </location>
</feature>
<dbReference type="Proteomes" id="UP000034832">
    <property type="component" value="Unassembled WGS sequence"/>
</dbReference>